<organism evidence="2 3">
    <name type="scientific">Capillimicrobium parvum</name>
    <dbReference type="NCBI Taxonomy" id="2884022"/>
    <lineage>
        <taxon>Bacteria</taxon>
        <taxon>Bacillati</taxon>
        <taxon>Actinomycetota</taxon>
        <taxon>Thermoleophilia</taxon>
        <taxon>Solirubrobacterales</taxon>
        <taxon>Capillimicrobiaceae</taxon>
        <taxon>Capillimicrobium</taxon>
    </lineage>
</organism>
<dbReference type="CDD" id="cd04301">
    <property type="entry name" value="NAT_SF"/>
    <property type="match status" value="1"/>
</dbReference>
<dbReference type="RefSeq" id="WP_259311156.1">
    <property type="nucleotide sequence ID" value="NZ_CP087164.1"/>
</dbReference>
<dbReference type="PROSITE" id="PS51186">
    <property type="entry name" value="GNAT"/>
    <property type="match status" value="1"/>
</dbReference>
<gene>
    <name evidence="2" type="primary">ydaF</name>
    <name evidence="2" type="ORF">DSM104329_03507</name>
</gene>
<evidence type="ECO:0000259" key="1">
    <source>
        <dbReference type="PROSITE" id="PS51186"/>
    </source>
</evidence>
<dbReference type="SUPFAM" id="SSF55729">
    <property type="entry name" value="Acyl-CoA N-acyltransferases (Nat)"/>
    <property type="match status" value="1"/>
</dbReference>
<reference evidence="2" key="1">
    <citation type="journal article" date="2022" name="Int. J. Syst. Evol. Microbiol.">
        <title>Pseudomonas aegrilactucae sp. nov. and Pseudomonas morbosilactucae sp. nov., pathogens causing bacterial rot of lettuce in Japan.</title>
        <authorList>
            <person name="Sawada H."/>
            <person name="Fujikawa T."/>
            <person name="Satou M."/>
        </authorList>
    </citation>
    <scope>NUCLEOTIDE SEQUENCE</scope>
    <source>
        <strain evidence="2">0166_1</strain>
    </source>
</reference>
<feature type="domain" description="N-acetyltransferase" evidence="1">
    <location>
        <begin position="10"/>
        <end position="175"/>
    </location>
</feature>
<proteinExistence type="predicted"/>
<dbReference type="GO" id="GO:0005737">
    <property type="term" value="C:cytoplasm"/>
    <property type="evidence" value="ECO:0007669"/>
    <property type="project" value="TreeGrafter"/>
</dbReference>
<dbReference type="InterPro" id="IPR000182">
    <property type="entry name" value="GNAT_dom"/>
</dbReference>
<dbReference type="InterPro" id="IPR016181">
    <property type="entry name" value="Acyl_CoA_acyltransferase"/>
</dbReference>
<accession>A0A9E7C251</accession>
<dbReference type="GO" id="GO:0008999">
    <property type="term" value="F:protein-N-terminal-alanine acetyltransferase activity"/>
    <property type="evidence" value="ECO:0007669"/>
    <property type="project" value="TreeGrafter"/>
</dbReference>
<evidence type="ECO:0000313" key="2">
    <source>
        <dbReference type="EMBL" id="UGS37093.1"/>
    </source>
</evidence>
<dbReference type="Pfam" id="PF13302">
    <property type="entry name" value="Acetyltransf_3"/>
    <property type="match status" value="1"/>
</dbReference>
<dbReference type="Proteomes" id="UP001162834">
    <property type="component" value="Chromosome"/>
</dbReference>
<keyword evidence="2" id="KW-0012">Acyltransferase</keyword>
<dbReference type="EC" id="2.3.1.-" evidence="2"/>
<dbReference type="EMBL" id="CP087164">
    <property type="protein sequence ID" value="UGS37093.1"/>
    <property type="molecule type" value="Genomic_DNA"/>
</dbReference>
<dbReference type="PANTHER" id="PTHR43441">
    <property type="entry name" value="RIBOSOMAL-PROTEIN-SERINE ACETYLTRANSFERASE"/>
    <property type="match status" value="1"/>
</dbReference>
<dbReference type="PANTHER" id="PTHR43441:SF12">
    <property type="entry name" value="RIBOSOMAL N-ACETYLTRANSFERASE YDAF-RELATED"/>
    <property type="match status" value="1"/>
</dbReference>
<dbReference type="Gene3D" id="3.40.630.30">
    <property type="match status" value="1"/>
</dbReference>
<dbReference type="GO" id="GO:1990189">
    <property type="term" value="F:protein N-terminal-serine acetyltransferase activity"/>
    <property type="evidence" value="ECO:0007669"/>
    <property type="project" value="TreeGrafter"/>
</dbReference>
<protein>
    <submittedName>
        <fullName evidence="2">Ribosomal N-acetyltransferase YdaF</fullName>
        <ecNumber evidence="2">2.3.1.-</ecNumber>
    </submittedName>
</protein>
<evidence type="ECO:0000313" key="3">
    <source>
        <dbReference type="Proteomes" id="UP001162834"/>
    </source>
</evidence>
<sequence>MEPWPICDDAVLRPFAESDADELHAAIEANRDHLSEWLPWAPRQGRAQTLEFLRTAQRQAAANDGLQLAIVERGRIVGSAGFHTIDWPRRFTSIGYWLARDAQGRGLATRAVRACVVHAFGEWRLERIEIRAAPENARSRAIPERLGFRELGVLRGVERVGDRWVDHVVYELQAADWPRPLSDRPDAP</sequence>
<dbReference type="InterPro" id="IPR051908">
    <property type="entry name" value="Ribosomal_N-acetyltransferase"/>
</dbReference>
<keyword evidence="2" id="KW-0808">Transferase</keyword>
<name>A0A9E7C251_9ACTN</name>
<keyword evidence="3" id="KW-1185">Reference proteome</keyword>
<dbReference type="KEGG" id="sbae:DSM104329_03507"/>
<dbReference type="AlphaFoldDB" id="A0A9E7C251"/>